<evidence type="ECO:0000313" key="1">
    <source>
        <dbReference type="EMBL" id="MFC3927235.1"/>
    </source>
</evidence>
<dbReference type="InterPro" id="IPR006379">
    <property type="entry name" value="HAD-SF_hydro_IIB"/>
</dbReference>
<dbReference type="SUPFAM" id="SSF56784">
    <property type="entry name" value="HAD-like"/>
    <property type="match status" value="1"/>
</dbReference>
<dbReference type="Pfam" id="PF08282">
    <property type="entry name" value="Hydrolase_3"/>
    <property type="match status" value="1"/>
</dbReference>
<dbReference type="NCBIfam" id="TIGR01484">
    <property type="entry name" value="HAD-SF-IIB"/>
    <property type="match status" value="1"/>
</dbReference>
<dbReference type="EMBL" id="JBHRZV010000004">
    <property type="protein sequence ID" value="MFC3927235.1"/>
    <property type="molecule type" value="Genomic_DNA"/>
</dbReference>
<dbReference type="PROSITE" id="PS01229">
    <property type="entry name" value="COF_2"/>
    <property type="match status" value="1"/>
</dbReference>
<reference evidence="2" key="1">
    <citation type="journal article" date="2019" name="Int. J. Syst. Evol. Microbiol.">
        <title>The Global Catalogue of Microorganisms (GCM) 10K type strain sequencing project: providing services to taxonomists for standard genome sequencing and annotation.</title>
        <authorList>
            <consortium name="The Broad Institute Genomics Platform"/>
            <consortium name="The Broad Institute Genome Sequencing Center for Infectious Disease"/>
            <person name="Wu L."/>
            <person name="Ma J."/>
        </authorList>
    </citation>
    <scope>NUCLEOTIDE SEQUENCE [LARGE SCALE GENOMIC DNA]</scope>
    <source>
        <strain evidence="2">CCUG 67170</strain>
    </source>
</reference>
<keyword evidence="2" id="KW-1185">Reference proteome</keyword>
<dbReference type="Proteomes" id="UP001595807">
    <property type="component" value="Unassembled WGS sequence"/>
</dbReference>
<evidence type="ECO:0000313" key="2">
    <source>
        <dbReference type="Proteomes" id="UP001595807"/>
    </source>
</evidence>
<comment type="caution">
    <text evidence="1">The sequence shown here is derived from an EMBL/GenBank/DDBJ whole genome shotgun (WGS) entry which is preliminary data.</text>
</comment>
<organism evidence="1 2">
    <name type="scientific">Streptococcus caprae</name>
    <dbReference type="NCBI Taxonomy" id="1640501"/>
    <lineage>
        <taxon>Bacteria</taxon>
        <taxon>Bacillati</taxon>
        <taxon>Bacillota</taxon>
        <taxon>Bacilli</taxon>
        <taxon>Lactobacillales</taxon>
        <taxon>Streptococcaceae</taxon>
        <taxon>Streptococcus</taxon>
    </lineage>
</organism>
<dbReference type="NCBIfam" id="TIGR00099">
    <property type="entry name" value="Cof-subfamily"/>
    <property type="match status" value="1"/>
</dbReference>
<gene>
    <name evidence="1" type="ORF">ACFORF_01115</name>
</gene>
<dbReference type="SFLD" id="SFLDG01140">
    <property type="entry name" value="C2.B:_Phosphomannomutase_and_P"/>
    <property type="match status" value="1"/>
</dbReference>
<dbReference type="GO" id="GO:0016787">
    <property type="term" value="F:hydrolase activity"/>
    <property type="evidence" value="ECO:0007669"/>
    <property type="project" value="UniProtKB-KW"/>
</dbReference>
<protein>
    <submittedName>
        <fullName evidence="1">Cof-type HAD-IIB family hydrolase</fullName>
        <ecNumber evidence="1">3.1.3.-</ecNumber>
    </submittedName>
</protein>
<proteinExistence type="predicted"/>
<dbReference type="InterPro" id="IPR000150">
    <property type="entry name" value="Cof"/>
</dbReference>
<dbReference type="InterPro" id="IPR023214">
    <property type="entry name" value="HAD_sf"/>
</dbReference>
<dbReference type="SFLD" id="SFLDS00003">
    <property type="entry name" value="Haloacid_Dehalogenase"/>
    <property type="match status" value="1"/>
</dbReference>
<dbReference type="Gene3D" id="3.40.50.1000">
    <property type="entry name" value="HAD superfamily/HAD-like"/>
    <property type="match status" value="1"/>
</dbReference>
<dbReference type="RefSeq" id="WP_380424518.1">
    <property type="nucleotide sequence ID" value="NZ_JBHRZV010000004.1"/>
</dbReference>
<dbReference type="CDD" id="cd07516">
    <property type="entry name" value="HAD_Pase"/>
    <property type="match status" value="1"/>
</dbReference>
<dbReference type="Gene3D" id="3.30.1240.10">
    <property type="match status" value="1"/>
</dbReference>
<dbReference type="EC" id="3.1.3.-" evidence="1"/>
<name>A0ABV8CU43_9STRE</name>
<dbReference type="InterPro" id="IPR036412">
    <property type="entry name" value="HAD-like_sf"/>
</dbReference>
<accession>A0ABV8CU43</accession>
<dbReference type="PANTHER" id="PTHR10000">
    <property type="entry name" value="PHOSPHOSERINE PHOSPHATASE"/>
    <property type="match status" value="1"/>
</dbReference>
<sequence length="263" mass="29204">MSKMIFSDIDGTLITSELIISEKTQQAIRRRVQAGDWFVPISARMPEAIHPILDGLALAYPLVSFNGALVQDHEGKVLFSHPFSADLAHDICVYIEGEWQSIAWNAYSYGHWYSQNRENYWVNREEEVVGLESRTLALSDLPKIKEVHKLLIMGEPSEIDQLEQVLVERYPALSIAKSFPSYIEIMAQGIDKGQAVGLLADHYGIPIEETLAFGDNFNDLPMLLAVGQGYAMGNAPEAVKAQVGLVTADHNHNGIAQVLEKLS</sequence>
<keyword evidence="1" id="KW-0378">Hydrolase</keyword>
<dbReference type="PANTHER" id="PTHR10000:SF8">
    <property type="entry name" value="HAD SUPERFAMILY HYDROLASE-LIKE, TYPE 3"/>
    <property type="match status" value="1"/>
</dbReference>